<evidence type="ECO:0000313" key="13">
    <source>
        <dbReference type="Proteomes" id="UP001347796"/>
    </source>
</evidence>
<evidence type="ECO:0000256" key="8">
    <source>
        <dbReference type="ARBA" id="ARBA00023136"/>
    </source>
</evidence>
<name>A0AAN8Q640_PATCE</name>
<dbReference type="GO" id="GO:0005794">
    <property type="term" value="C:Golgi apparatus"/>
    <property type="evidence" value="ECO:0007669"/>
    <property type="project" value="TreeGrafter"/>
</dbReference>
<dbReference type="Pfam" id="PF10151">
    <property type="entry name" value="TMEM214"/>
    <property type="match status" value="1"/>
</dbReference>
<evidence type="ECO:0000256" key="9">
    <source>
        <dbReference type="ARBA" id="ARBA00023180"/>
    </source>
</evidence>
<dbReference type="AlphaFoldDB" id="A0AAN8Q640"/>
<evidence type="ECO:0000256" key="5">
    <source>
        <dbReference type="ARBA" id="ARBA00022703"/>
    </source>
</evidence>
<dbReference type="PANTHER" id="PTHR13448">
    <property type="entry name" value="TRANSMEMBRANE PROTEIN 214"/>
    <property type="match status" value="1"/>
</dbReference>
<comment type="function">
    <text evidence="10">Critical mediator, in cooperation with CASP4, of endoplasmic reticulum-stress induced apoptosis. Required or the activation of CASP4 following endoplasmic reticulum stress.</text>
</comment>
<accession>A0AAN8Q640</accession>
<evidence type="ECO:0000313" key="12">
    <source>
        <dbReference type="EMBL" id="KAK6188783.1"/>
    </source>
</evidence>
<keyword evidence="8" id="KW-0472">Membrane</keyword>
<protein>
    <recommendedName>
        <fullName evidence="14">Transmembrane protein 214-A</fullName>
    </recommendedName>
</protein>
<comment type="caution">
    <text evidence="12">The sequence shown here is derived from an EMBL/GenBank/DDBJ whole genome shotgun (WGS) entry which is preliminary data.</text>
</comment>
<evidence type="ECO:0000256" key="6">
    <source>
        <dbReference type="ARBA" id="ARBA00022824"/>
    </source>
</evidence>
<evidence type="ECO:0008006" key="14">
    <source>
        <dbReference type="Google" id="ProtNLM"/>
    </source>
</evidence>
<comment type="similarity">
    <text evidence="2">Belongs to the TMEM214 family.</text>
</comment>
<evidence type="ECO:0000256" key="1">
    <source>
        <dbReference type="ARBA" id="ARBA00004477"/>
    </source>
</evidence>
<evidence type="ECO:0000256" key="11">
    <source>
        <dbReference type="SAM" id="MobiDB-lite"/>
    </source>
</evidence>
<feature type="compositionally biased region" description="Basic and acidic residues" evidence="11">
    <location>
        <begin position="75"/>
        <end position="87"/>
    </location>
</feature>
<dbReference type="PANTHER" id="PTHR13448:SF0">
    <property type="entry name" value="TRANSMEMBRANE PROTEIN 214"/>
    <property type="match status" value="1"/>
</dbReference>
<dbReference type="GO" id="GO:0005789">
    <property type="term" value="C:endoplasmic reticulum membrane"/>
    <property type="evidence" value="ECO:0007669"/>
    <property type="project" value="UniProtKB-SubCell"/>
</dbReference>
<reference evidence="12 13" key="1">
    <citation type="submission" date="2024-01" db="EMBL/GenBank/DDBJ databases">
        <title>The genome of the rayed Mediterranean limpet Patella caerulea (Linnaeus, 1758).</title>
        <authorList>
            <person name="Anh-Thu Weber A."/>
            <person name="Halstead-Nussloch G."/>
        </authorList>
    </citation>
    <scope>NUCLEOTIDE SEQUENCE [LARGE SCALE GENOMIC DNA]</scope>
    <source>
        <strain evidence="12">AATW-2023a</strain>
        <tissue evidence="12">Whole specimen</tissue>
    </source>
</reference>
<evidence type="ECO:0000256" key="10">
    <source>
        <dbReference type="ARBA" id="ARBA00024938"/>
    </source>
</evidence>
<sequence length="663" mass="76429">MASEGKWETVPMKNKPNRVENQKSKKNQTKSFIENMPRIDPNQPLKTSKTAYDAFIDKQKDSGKTTTTLNNNQVENKKNKEKKEKPKTFEEASKKLEVNDIKSMVERSQGVKSTNPDAWIKELTLVFNNHFKHLPQSNLLLTDKPKNFPVSALTRECSDYLLSVLKQASTQTLEQVYFLTTQSMVNDSNKVCIYGYQIILQLLAKDNPGIIVPRLNQYLEIVFANKNKQKQCELVLWSLTQCSSLDMKVGLKAIVVDFLPAMRVKMAASYSIQYIEEFFRRFSNLSEGYGEISIKDYFQSLDLIYNSKTQIESEHQDRLNIQLNKIKVLAYGSDPKSNLRNFFPYYLSRIDSFAPSAQQNEYLSSIITCLSTDKQCFPAWCQLYTKHLLQSSVVLQYILEKYNTVAKKLPRKVLQQTIRSFSLTNEELAHGKGKNKKEGLERCTEVCKALQLKINQSGFPWKLLLFLMVTVVGCVIAYDINTSPSLKASRTMVLLEDYGVLAVTNQAWKRIQVFTKQTQAWLNVNAPLYRDNIVPYVTLAWNKITQMFIFIGDVTRPYILLLGDKLAQALQWFNTQYPNFWTQCSEYMTIAWTFIRHHSLCMWHCIVNYTLLSYAWLEKNVLVGQLSPENIQKTVIWSLQLARNYTLSAVAWCQQTLVSVSSS</sequence>
<gene>
    <name evidence="12" type="ORF">SNE40_004891</name>
</gene>
<evidence type="ECO:0000256" key="4">
    <source>
        <dbReference type="ARBA" id="ARBA00022692"/>
    </source>
</evidence>
<feature type="region of interest" description="Disordered" evidence="11">
    <location>
        <begin position="1"/>
        <end position="87"/>
    </location>
</feature>
<keyword evidence="7" id="KW-1133">Transmembrane helix</keyword>
<evidence type="ECO:0000256" key="3">
    <source>
        <dbReference type="ARBA" id="ARBA00011720"/>
    </source>
</evidence>
<keyword evidence="5" id="KW-0053">Apoptosis</keyword>
<proteinExistence type="inferred from homology"/>
<evidence type="ECO:0000256" key="2">
    <source>
        <dbReference type="ARBA" id="ARBA00007984"/>
    </source>
</evidence>
<evidence type="ECO:0000256" key="7">
    <source>
        <dbReference type="ARBA" id="ARBA00022989"/>
    </source>
</evidence>
<keyword evidence="4" id="KW-0812">Transmembrane</keyword>
<keyword evidence="13" id="KW-1185">Reference proteome</keyword>
<dbReference type="InterPro" id="IPR019308">
    <property type="entry name" value="TMEM214"/>
</dbReference>
<dbReference type="Proteomes" id="UP001347796">
    <property type="component" value="Unassembled WGS sequence"/>
</dbReference>
<keyword evidence="6" id="KW-0256">Endoplasmic reticulum</keyword>
<comment type="subunit">
    <text evidence="3">Constitutively interacts with CASP4; required for the localization of procaspase 4 to the ER.</text>
</comment>
<dbReference type="EMBL" id="JAZGQO010000003">
    <property type="protein sequence ID" value="KAK6188783.1"/>
    <property type="molecule type" value="Genomic_DNA"/>
</dbReference>
<keyword evidence="9" id="KW-0325">Glycoprotein</keyword>
<dbReference type="GO" id="GO:0006915">
    <property type="term" value="P:apoptotic process"/>
    <property type="evidence" value="ECO:0007669"/>
    <property type="project" value="UniProtKB-KW"/>
</dbReference>
<comment type="subcellular location">
    <subcellularLocation>
        <location evidence="1">Endoplasmic reticulum membrane</location>
        <topology evidence="1">Multi-pass membrane protein</topology>
    </subcellularLocation>
</comment>
<organism evidence="12 13">
    <name type="scientific">Patella caerulea</name>
    <name type="common">Rayed Mediterranean limpet</name>
    <dbReference type="NCBI Taxonomy" id="87958"/>
    <lineage>
        <taxon>Eukaryota</taxon>
        <taxon>Metazoa</taxon>
        <taxon>Spiralia</taxon>
        <taxon>Lophotrochozoa</taxon>
        <taxon>Mollusca</taxon>
        <taxon>Gastropoda</taxon>
        <taxon>Patellogastropoda</taxon>
        <taxon>Patelloidea</taxon>
        <taxon>Patellidae</taxon>
        <taxon>Patella</taxon>
    </lineage>
</organism>